<evidence type="ECO:0000313" key="1">
    <source>
        <dbReference type="EMBL" id="KAJ6340545.1"/>
    </source>
</evidence>
<organism evidence="1 2">
    <name type="scientific">Salix suchowensis</name>
    <dbReference type="NCBI Taxonomy" id="1278906"/>
    <lineage>
        <taxon>Eukaryota</taxon>
        <taxon>Viridiplantae</taxon>
        <taxon>Streptophyta</taxon>
        <taxon>Embryophyta</taxon>
        <taxon>Tracheophyta</taxon>
        <taxon>Spermatophyta</taxon>
        <taxon>Magnoliopsida</taxon>
        <taxon>eudicotyledons</taxon>
        <taxon>Gunneridae</taxon>
        <taxon>Pentapetalae</taxon>
        <taxon>rosids</taxon>
        <taxon>fabids</taxon>
        <taxon>Malpighiales</taxon>
        <taxon>Salicaceae</taxon>
        <taxon>Saliceae</taxon>
        <taxon>Salix</taxon>
    </lineage>
</organism>
<dbReference type="Proteomes" id="UP001141253">
    <property type="component" value="Chromosome 15W"/>
</dbReference>
<dbReference type="EMBL" id="JAPFFI010000020">
    <property type="protein sequence ID" value="KAJ6340545.1"/>
    <property type="molecule type" value="Genomic_DNA"/>
</dbReference>
<gene>
    <name evidence="1" type="ORF">OIU77_008332</name>
</gene>
<keyword evidence="2" id="KW-1185">Reference proteome</keyword>
<sequence length="70" mass="7982">MSPNPYLKPNYGGGVGASGRVTRWSEEMRKKRERELMGELVAAVKVLGDGFVRMEQMKMEMAREMETMRG</sequence>
<accession>A0ABQ9AKK3</accession>
<proteinExistence type="predicted"/>
<reference evidence="1" key="2">
    <citation type="journal article" date="2023" name="Int. J. Mol. Sci.">
        <title>De Novo Assembly and Annotation of 11 Diverse Shrub Willow (Salix) Genomes Reveals Novel Gene Organization in Sex-Linked Regions.</title>
        <authorList>
            <person name="Hyden B."/>
            <person name="Feng K."/>
            <person name="Yates T.B."/>
            <person name="Jawdy S."/>
            <person name="Cereghino C."/>
            <person name="Smart L.B."/>
            <person name="Muchero W."/>
        </authorList>
    </citation>
    <scope>NUCLEOTIDE SEQUENCE</scope>
    <source>
        <tissue evidence="1">Shoot tip</tissue>
    </source>
</reference>
<protein>
    <submittedName>
        <fullName evidence="1">Uncharacterized protein</fullName>
    </submittedName>
</protein>
<comment type="caution">
    <text evidence="1">The sequence shown here is derived from an EMBL/GenBank/DDBJ whole genome shotgun (WGS) entry which is preliminary data.</text>
</comment>
<reference evidence="1" key="1">
    <citation type="submission" date="2022-10" db="EMBL/GenBank/DDBJ databases">
        <authorList>
            <person name="Hyden B.L."/>
            <person name="Feng K."/>
            <person name="Yates T."/>
            <person name="Jawdy S."/>
            <person name="Smart L.B."/>
            <person name="Muchero W."/>
        </authorList>
    </citation>
    <scope>NUCLEOTIDE SEQUENCE</scope>
    <source>
        <tissue evidence="1">Shoot tip</tissue>
    </source>
</reference>
<evidence type="ECO:0000313" key="2">
    <source>
        <dbReference type="Proteomes" id="UP001141253"/>
    </source>
</evidence>
<name>A0ABQ9AKK3_9ROSI</name>